<proteinExistence type="predicted"/>
<comment type="caution">
    <text evidence="2">The sequence shown here is derived from an EMBL/GenBank/DDBJ whole genome shotgun (WGS) entry which is preliminary data.</text>
</comment>
<dbReference type="Proteomes" id="UP001601058">
    <property type="component" value="Unassembled WGS sequence"/>
</dbReference>
<accession>A0ABW6K2N7</accession>
<reference evidence="2 3" key="1">
    <citation type="submission" date="2024-08" db="EMBL/GenBank/DDBJ databases">
        <title>Two novel Cytobacillus novel species.</title>
        <authorList>
            <person name="Liu G."/>
        </authorList>
    </citation>
    <scope>NUCLEOTIDE SEQUENCE [LARGE SCALE GENOMIC DNA]</scope>
    <source>
        <strain evidence="2 3">FJAT-53684</strain>
    </source>
</reference>
<evidence type="ECO:0000256" key="1">
    <source>
        <dbReference type="SAM" id="SignalP"/>
    </source>
</evidence>
<organism evidence="2 3">
    <name type="scientific">Cytobacillus mangrovibacter</name>
    <dbReference type="NCBI Taxonomy" id="3299024"/>
    <lineage>
        <taxon>Bacteria</taxon>
        <taxon>Bacillati</taxon>
        <taxon>Bacillota</taxon>
        <taxon>Bacilli</taxon>
        <taxon>Bacillales</taxon>
        <taxon>Bacillaceae</taxon>
        <taxon>Cytobacillus</taxon>
    </lineage>
</organism>
<sequence length="100" mass="11117">MKKGYVLSLLILILVLFAATSNPSKSDYVAWVKEGIQEEEGFLLGMISGPLLNGYTTKKSYGVFTVFETSIDKNDEDKLVAIGLLNNFIWIKGFPEDPPK</sequence>
<keyword evidence="1" id="KW-0732">Signal</keyword>
<name>A0ABW6K2N7_9BACI</name>
<gene>
    <name evidence="2" type="ORF">ACFYKT_16805</name>
</gene>
<evidence type="ECO:0000313" key="3">
    <source>
        <dbReference type="Proteomes" id="UP001601058"/>
    </source>
</evidence>
<evidence type="ECO:0000313" key="2">
    <source>
        <dbReference type="EMBL" id="MFE8698004.1"/>
    </source>
</evidence>
<feature type="signal peptide" evidence="1">
    <location>
        <begin position="1"/>
        <end position="18"/>
    </location>
</feature>
<feature type="chain" id="PRO_5046913226" evidence="1">
    <location>
        <begin position="19"/>
        <end position="100"/>
    </location>
</feature>
<protein>
    <submittedName>
        <fullName evidence="2">DUF4359 domain-containing protein</fullName>
    </submittedName>
</protein>
<dbReference type="RefSeq" id="WP_389221981.1">
    <property type="nucleotide sequence ID" value="NZ_JBIACJ010000009.1"/>
</dbReference>
<dbReference type="EMBL" id="JBIACJ010000009">
    <property type="protein sequence ID" value="MFE8698004.1"/>
    <property type="molecule type" value="Genomic_DNA"/>
</dbReference>
<keyword evidence="3" id="KW-1185">Reference proteome</keyword>